<keyword evidence="3" id="KW-1185">Reference proteome</keyword>
<proteinExistence type="predicted"/>
<gene>
    <name evidence="2" type="primary">g9681</name>
    <name evidence="2" type="ORF">VP750_LOCUS8725</name>
</gene>
<evidence type="ECO:0000313" key="3">
    <source>
        <dbReference type="Proteomes" id="UP001497392"/>
    </source>
</evidence>
<organism evidence="2 3">
    <name type="scientific">Coccomyxa viridis</name>
    <dbReference type="NCBI Taxonomy" id="1274662"/>
    <lineage>
        <taxon>Eukaryota</taxon>
        <taxon>Viridiplantae</taxon>
        <taxon>Chlorophyta</taxon>
        <taxon>core chlorophytes</taxon>
        <taxon>Trebouxiophyceae</taxon>
        <taxon>Trebouxiophyceae incertae sedis</taxon>
        <taxon>Coccomyxaceae</taxon>
        <taxon>Coccomyxa</taxon>
    </lineage>
</organism>
<sequence>MLLLYCRHRRTERLRRERNLESGNVNLHAVWQQHLHQHSLQQQESSAEGAGKDERIQVMVVQPGNEVAIGMQLPDPKQPEPADLSKLSHQEAAGKLVDEVSARDASRQMSSSQEHS</sequence>
<evidence type="ECO:0000256" key="1">
    <source>
        <dbReference type="SAM" id="MobiDB-lite"/>
    </source>
</evidence>
<accession>A0ABP1G3X8</accession>
<evidence type="ECO:0000313" key="2">
    <source>
        <dbReference type="EMBL" id="CAL5226819.1"/>
    </source>
</evidence>
<feature type="compositionally biased region" description="Basic and acidic residues" evidence="1">
    <location>
        <begin position="96"/>
        <end position="106"/>
    </location>
</feature>
<feature type="region of interest" description="Disordered" evidence="1">
    <location>
        <begin position="69"/>
        <end position="116"/>
    </location>
</feature>
<protein>
    <submittedName>
        <fullName evidence="2">G9681 protein</fullName>
    </submittedName>
</protein>
<dbReference type="Proteomes" id="UP001497392">
    <property type="component" value="Unassembled WGS sequence"/>
</dbReference>
<feature type="compositionally biased region" description="Polar residues" evidence="1">
    <location>
        <begin position="107"/>
        <end position="116"/>
    </location>
</feature>
<name>A0ABP1G3X8_9CHLO</name>
<dbReference type="EMBL" id="CAXHTA020000016">
    <property type="protein sequence ID" value="CAL5226819.1"/>
    <property type="molecule type" value="Genomic_DNA"/>
</dbReference>
<reference evidence="2 3" key="1">
    <citation type="submission" date="2024-06" db="EMBL/GenBank/DDBJ databases">
        <authorList>
            <person name="Kraege A."/>
            <person name="Thomma B."/>
        </authorList>
    </citation>
    <scope>NUCLEOTIDE SEQUENCE [LARGE SCALE GENOMIC DNA]</scope>
</reference>
<comment type="caution">
    <text evidence="2">The sequence shown here is derived from an EMBL/GenBank/DDBJ whole genome shotgun (WGS) entry which is preliminary data.</text>
</comment>